<comment type="similarity">
    <text evidence="1">Belongs to the peptidase S9C family.</text>
</comment>
<dbReference type="Proteomes" id="UP000078046">
    <property type="component" value="Unassembled WGS sequence"/>
</dbReference>
<evidence type="ECO:0000259" key="3">
    <source>
        <dbReference type="Pfam" id="PF19283"/>
    </source>
</evidence>
<gene>
    <name evidence="4" type="ORF">A3Q56_05739</name>
</gene>
<organism evidence="4 5">
    <name type="scientific">Intoshia linei</name>
    <dbReference type="NCBI Taxonomy" id="1819745"/>
    <lineage>
        <taxon>Eukaryota</taxon>
        <taxon>Metazoa</taxon>
        <taxon>Spiralia</taxon>
        <taxon>Lophotrochozoa</taxon>
        <taxon>Mesozoa</taxon>
        <taxon>Orthonectida</taxon>
        <taxon>Rhopaluridae</taxon>
        <taxon>Intoshia</taxon>
    </lineage>
</organism>
<dbReference type="SUPFAM" id="SSF82171">
    <property type="entry name" value="DPP6 N-terminal domain-like"/>
    <property type="match status" value="1"/>
</dbReference>
<proteinExistence type="inferred from homology"/>
<dbReference type="PANTHER" id="PTHR42776:SF4">
    <property type="entry name" value="ACYLAMINO-ACID-RELEASING ENZYME"/>
    <property type="match status" value="1"/>
</dbReference>
<keyword evidence="2" id="KW-0378">Hydrolase</keyword>
<dbReference type="EMBL" id="LWCA01000904">
    <property type="protein sequence ID" value="OAF66532.1"/>
    <property type="molecule type" value="Genomic_DNA"/>
</dbReference>
<sequence length="317" mass="37453">MDLKEKIKKMEKAYIKMTTQPVITSAEIEELNHEILIDLTRTSTDVIMQNKRKMLTTLHYSPKSKSYKIINTVEQTNTVCDVKNRLGGRIKIINQNERSYLEIWSKTEKHTSIDLTKLNLHGKVLENNENFNSLKWSQDCKYFCYLAEKDKAPEKQKYFNDEQDYNKYVFKESFGEQLSTIYDPVLVLINTDNLEIKIFDDFTEEYSIFSANFSYSDNILVVTCYLTKPYKFGQRFINNTDTKVFLLDYESKKVSTIQKYAKCFYNNETLKNVNDIENFDFPKVCFRNCIFLKSDLNEMCLLSTRTNVQGAHFQHSW</sequence>
<dbReference type="Pfam" id="PF19283">
    <property type="entry name" value="APEH_N"/>
    <property type="match status" value="1"/>
</dbReference>
<name>A0A177AYE4_9BILA</name>
<keyword evidence="5" id="KW-1185">Reference proteome</keyword>
<comment type="caution">
    <text evidence="4">The sequence shown here is derived from an EMBL/GenBank/DDBJ whole genome shotgun (WGS) entry which is preliminary data.</text>
</comment>
<evidence type="ECO:0000313" key="5">
    <source>
        <dbReference type="Proteomes" id="UP000078046"/>
    </source>
</evidence>
<feature type="domain" description="Acylamino-acid-releasing enzyme N-terminal" evidence="3">
    <location>
        <begin position="39"/>
        <end position="284"/>
    </location>
</feature>
<evidence type="ECO:0000256" key="2">
    <source>
        <dbReference type="ARBA" id="ARBA00022801"/>
    </source>
</evidence>
<dbReference type="InterPro" id="IPR045550">
    <property type="entry name" value="AARE_N"/>
</dbReference>
<dbReference type="AlphaFoldDB" id="A0A177AYE4"/>
<dbReference type="PANTHER" id="PTHR42776">
    <property type="entry name" value="SERINE PEPTIDASE S9 FAMILY MEMBER"/>
    <property type="match status" value="1"/>
</dbReference>
<dbReference type="GO" id="GO:0004252">
    <property type="term" value="F:serine-type endopeptidase activity"/>
    <property type="evidence" value="ECO:0007669"/>
    <property type="project" value="TreeGrafter"/>
</dbReference>
<accession>A0A177AYE4</accession>
<evidence type="ECO:0000313" key="4">
    <source>
        <dbReference type="EMBL" id="OAF66532.1"/>
    </source>
</evidence>
<dbReference type="OrthoDB" id="416344at2759"/>
<evidence type="ECO:0000256" key="1">
    <source>
        <dbReference type="ARBA" id="ARBA00010040"/>
    </source>
</evidence>
<protein>
    <recommendedName>
        <fullName evidence="3">Acylamino-acid-releasing enzyme N-terminal domain-containing protein</fullName>
    </recommendedName>
</protein>
<reference evidence="4 5" key="1">
    <citation type="submission" date="2016-04" db="EMBL/GenBank/DDBJ databases">
        <title>The genome of Intoshia linei affirms orthonectids as highly simplified spiralians.</title>
        <authorList>
            <person name="Mikhailov K.V."/>
            <person name="Slusarev G.S."/>
            <person name="Nikitin M.A."/>
            <person name="Logacheva M.D."/>
            <person name="Penin A."/>
            <person name="Aleoshin V."/>
            <person name="Panchin Y.V."/>
        </authorList>
    </citation>
    <scope>NUCLEOTIDE SEQUENCE [LARGE SCALE GENOMIC DNA]</scope>
    <source>
        <strain evidence="4">Intl2013</strain>
        <tissue evidence="4">Whole animal</tissue>
    </source>
</reference>